<dbReference type="InterPro" id="IPR013324">
    <property type="entry name" value="RNA_pol_sigma_r3/r4-like"/>
</dbReference>
<evidence type="ECO:0000313" key="3">
    <source>
        <dbReference type="Proteomes" id="UP001629244"/>
    </source>
</evidence>
<dbReference type="Proteomes" id="UP001629244">
    <property type="component" value="Unassembled WGS sequence"/>
</dbReference>
<dbReference type="EMBL" id="JBELQC010000001">
    <property type="protein sequence ID" value="MFL9840583.1"/>
    <property type="molecule type" value="Genomic_DNA"/>
</dbReference>
<dbReference type="RefSeq" id="WP_408077518.1">
    <property type="nucleotide sequence ID" value="NZ_JBELQC010000001.1"/>
</dbReference>
<organism evidence="2 3">
    <name type="scientific">Sphingomonas plantiphila</name>
    <dbReference type="NCBI Taxonomy" id="3163295"/>
    <lineage>
        <taxon>Bacteria</taxon>
        <taxon>Pseudomonadati</taxon>
        <taxon>Pseudomonadota</taxon>
        <taxon>Alphaproteobacteria</taxon>
        <taxon>Sphingomonadales</taxon>
        <taxon>Sphingomonadaceae</taxon>
        <taxon>Sphingomonas</taxon>
    </lineage>
</organism>
<comment type="caution">
    <text evidence="2">The sequence shown here is derived from an EMBL/GenBank/DDBJ whole genome shotgun (WGS) entry which is preliminary data.</text>
</comment>
<evidence type="ECO:0000313" key="2">
    <source>
        <dbReference type="EMBL" id="MFL9840583.1"/>
    </source>
</evidence>
<protein>
    <submittedName>
        <fullName evidence="2">Sigma factor-like helix-turn-helix DNA-binding protein</fullName>
    </submittedName>
</protein>
<dbReference type="InterPro" id="IPR013249">
    <property type="entry name" value="RNA_pol_sigma70_r4_t2"/>
</dbReference>
<feature type="domain" description="RNA polymerase sigma factor 70 region 4 type 2" evidence="1">
    <location>
        <begin position="12"/>
        <end position="63"/>
    </location>
</feature>
<accession>A0ABW8YK03</accession>
<dbReference type="SUPFAM" id="SSF88659">
    <property type="entry name" value="Sigma3 and sigma4 domains of RNA polymerase sigma factors"/>
    <property type="match status" value="1"/>
</dbReference>
<evidence type="ECO:0000259" key="1">
    <source>
        <dbReference type="Pfam" id="PF08281"/>
    </source>
</evidence>
<gene>
    <name evidence="2" type="ORF">ABS767_06370</name>
</gene>
<name>A0ABW8YK03_9SPHN</name>
<dbReference type="Gene3D" id="1.10.10.10">
    <property type="entry name" value="Winged helix-like DNA-binding domain superfamily/Winged helix DNA-binding domain"/>
    <property type="match status" value="1"/>
</dbReference>
<dbReference type="InterPro" id="IPR036388">
    <property type="entry name" value="WH-like_DNA-bd_sf"/>
</dbReference>
<sequence length="73" mass="8340">MARHLPLPELLRRIDRALDTMEPLPYAVFERHRFSALDYTRIAIELGVSVDEVERALADAMLHINRSVEQGGP</sequence>
<dbReference type="Pfam" id="PF08281">
    <property type="entry name" value="Sigma70_r4_2"/>
    <property type="match status" value="1"/>
</dbReference>
<reference evidence="2 3" key="1">
    <citation type="submission" date="2024-06" db="EMBL/GenBank/DDBJ databases">
        <authorList>
            <person name="Kaempfer P."/>
            <person name="Viver T."/>
        </authorList>
    </citation>
    <scope>NUCLEOTIDE SEQUENCE [LARGE SCALE GENOMIC DNA]</scope>
    <source>
        <strain evidence="2 3">ST-64</strain>
    </source>
</reference>
<keyword evidence="3" id="KW-1185">Reference proteome</keyword>
<proteinExistence type="predicted"/>